<gene>
    <name evidence="3" type="ORF">BCF89_10270</name>
</gene>
<name>A0A2W7I1Y5_9BACT</name>
<keyword evidence="4" id="KW-1185">Reference proteome</keyword>
<evidence type="ECO:0008006" key="5">
    <source>
        <dbReference type="Google" id="ProtNLM"/>
    </source>
</evidence>
<dbReference type="EMBL" id="QKUB01000002">
    <property type="protein sequence ID" value="PZW01446.1"/>
    <property type="molecule type" value="Genomic_DNA"/>
</dbReference>
<proteinExistence type="predicted"/>
<reference evidence="3 4" key="1">
    <citation type="submission" date="2018-06" db="EMBL/GenBank/DDBJ databases">
        <title>Genomic Encyclopedia of Archaeal and Bacterial Type Strains, Phase II (KMG-II): from individual species to whole genera.</title>
        <authorList>
            <person name="Goeker M."/>
        </authorList>
    </citation>
    <scope>NUCLEOTIDE SEQUENCE [LARGE SCALE GENOMIC DNA]</scope>
    <source>
        <strain evidence="3 4">ATCC 51348</strain>
    </source>
</reference>
<dbReference type="RefSeq" id="WP_111518250.1">
    <property type="nucleotide sequence ID" value="NZ_QKUB01000002.1"/>
</dbReference>
<keyword evidence="1" id="KW-0812">Transmembrane</keyword>
<protein>
    <recommendedName>
        <fullName evidence="5">Lipoprotein</fullName>
    </recommendedName>
</protein>
<feature type="transmembrane region" description="Helical" evidence="1">
    <location>
        <begin position="220"/>
        <end position="243"/>
    </location>
</feature>
<dbReference type="Proteomes" id="UP000249646">
    <property type="component" value="Unassembled WGS sequence"/>
</dbReference>
<keyword evidence="1" id="KW-0472">Membrane</keyword>
<feature type="chain" id="PRO_5015974960" description="Lipoprotein" evidence="2">
    <location>
        <begin position="23"/>
        <end position="258"/>
    </location>
</feature>
<evidence type="ECO:0000313" key="3">
    <source>
        <dbReference type="EMBL" id="PZW01446.1"/>
    </source>
</evidence>
<keyword evidence="1" id="KW-1133">Transmembrane helix</keyword>
<dbReference type="OrthoDB" id="397306at2"/>
<organism evidence="3 4">
    <name type="scientific">Metamycoplasma auris</name>
    <dbReference type="NCBI Taxonomy" id="51363"/>
    <lineage>
        <taxon>Bacteria</taxon>
        <taxon>Bacillati</taxon>
        <taxon>Mycoplasmatota</taxon>
        <taxon>Mycoplasmoidales</taxon>
        <taxon>Metamycoplasmataceae</taxon>
        <taxon>Metamycoplasma</taxon>
    </lineage>
</organism>
<sequence length="258" mass="30514">MKRHLKKILFSSLIPTMALIPASVSVISCTNKNLVKFESTNTKEKKEFEAIKTEFNNLKWDDFYLAKNRNSEKINYKNFTYEEFFEYQGDNPERKSYSLKRIEITKDTSKLGISKSLDIDKNQTLKNYVSNTKINELINDFNKDKNDREKLIVIFRSVKLAPPENAILVFIWLTQKKYLEENKDVKDIKYLAKNQINLYGHWFRNEESELNKRQKHIWKIVSYVVPAIAIGSLLLYIMIALIIRKKKIAFKNKKGDRK</sequence>
<comment type="caution">
    <text evidence="3">The sequence shown here is derived from an EMBL/GenBank/DDBJ whole genome shotgun (WGS) entry which is preliminary data.</text>
</comment>
<evidence type="ECO:0000313" key="4">
    <source>
        <dbReference type="Proteomes" id="UP000249646"/>
    </source>
</evidence>
<dbReference type="PROSITE" id="PS51257">
    <property type="entry name" value="PROKAR_LIPOPROTEIN"/>
    <property type="match status" value="1"/>
</dbReference>
<evidence type="ECO:0000256" key="1">
    <source>
        <dbReference type="SAM" id="Phobius"/>
    </source>
</evidence>
<evidence type="ECO:0000256" key="2">
    <source>
        <dbReference type="SAM" id="SignalP"/>
    </source>
</evidence>
<feature type="signal peptide" evidence="2">
    <location>
        <begin position="1"/>
        <end position="22"/>
    </location>
</feature>
<accession>A0A2W7I1Y5</accession>
<keyword evidence="2" id="KW-0732">Signal</keyword>
<dbReference type="AlphaFoldDB" id="A0A2W7I1Y5"/>